<proteinExistence type="predicted"/>
<evidence type="ECO:0000313" key="1">
    <source>
        <dbReference type="EMBL" id="BAS87756.1"/>
    </source>
</evidence>
<gene>
    <name evidence="1" type="ordered locus">Os04g0139201</name>
    <name evidence="1" type="ORF">OSNPB_040139201</name>
</gene>
<dbReference type="AlphaFoldDB" id="A0A0P0W6Q1"/>
<dbReference type="PaxDb" id="39947-A0A0P0W6Q1"/>
<sequence length="206" mass="22984">MLPCGLTILTTKFCKFGNSIISRERHIIIIIRIWFFVRPITIPSFDPEFSPHNITNHVLHVIRSLWIWWWVWWPNRFGLWRNMIILALTSIGRISSRNIIVGIRDMWGNLRTSGGSRYRGIKCSKVVRITSISHWINSLYRHNCAGLTGPGPGLTGVMLHGRTSLRAGLTGGIIPGRTGHLAGRTDGIIPGLTGRLAGLTDGCVAV</sequence>
<dbReference type="EMBL" id="AP014960">
    <property type="protein sequence ID" value="BAS87756.1"/>
    <property type="molecule type" value="Genomic_DNA"/>
</dbReference>
<evidence type="ECO:0000313" key="2">
    <source>
        <dbReference type="Proteomes" id="UP000059680"/>
    </source>
</evidence>
<dbReference type="InParanoid" id="A0A0P0W6Q1"/>
<reference evidence="1 2" key="3">
    <citation type="journal article" date="2013" name="Rice">
        <title>Improvement of the Oryza sativa Nipponbare reference genome using next generation sequence and optical map data.</title>
        <authorList>
            <person name="Kawahara Y."/>
            <person name="de la Bastide M."/>
            <person name="Hamilton J.P."/>
            <person name="Kanamori H."/>
            <person name="McCombie W.R."/>
            <person name="Ouyang S."/>
            <person name="Schwartz D.C."/>
            <person name="Tanaka T."/>
            <person name="Wu J."/>
            <person name="Zhou S."/>
            <person name="Childs K.L."/>
            <person name="Davidson R.M."/>
            <person name="Lin H."/>
            <person name="Quesada-Ocampo L."/>
            <person name="Vaillancourt B."/>
            <person name="Sakai H."/>
            <person name="Lee S.S."/>
            <person name="Kim J."/>
            <person name="Numa H."/>
            <person name="Itoh T."/>
            <person name="Buell C.R."/>
            <person name="Matsumoto T."/>
        </authorList>
    </citation>
    <scope>NUCLEOTIDE SEQUENCE [LARGE SCALE GENOMIC DNA]</scope>
    <source>
        <strain evidence="2">cv. Nipponbare</strain>
    </source>
</reference>
<reference evidence="2" key="1">
    <citation type="journal article" date="2005" name="Nature">
        <title>The map-based sequence of the rice genome.</title>
        <authorList>
            <consortium name="International rice genome sequencing project (IRGSP)"/>
            <person name="Matsumoto T."/>
            <person name="Wu J."/>
            <person name="Kanamori H."/>
            <person name="Katayose Y."/>
            <person name="Fujisawa M."/>
            <person name="Namiki N."/>
            <person name="Mizuno H."/>
            <person name="Yamamoto K."/>
            <person name="Antonio B.A."/>
            <person name="Baba T."/>
            <person name="Sakata K."/>
            <person name="Nagamura Y."/>
            <person name="Aoki H."/>
            <person name="Arikawa K."/>
            <person name="Arita K."/>
            <person name="Bito T."/>
            <person name="Chiden Y."/>
            <person name="Fujitsuka N."/>
            <person name="Fukunaka R."/>
            <person name="Hamada M."/>
            <person name="Harada C."/>
            <person name="Hayashi A."/>
            <person name="Hijishita S."/>
            <person name="Honda M."/>
            <person name="Hosokawa S."/>
            <person name="Ichikawa Y."/>
            <person name="Idonuma A."/>
            <person name="Iijima M."/>
            <person name="Ikeda M."/>
            <person name="Ikeno M."/>
            <person name="Ito K."/>
            <person name="Ito S."/>
            <person name="Ito T."/>
            <person name="Ito Y."/>
            <person name="Ito Y."/>
            <person name="Iwabuchi A."/>
            <person name="Kamiya K."/>
            <person name="Karasawa W."/>
            <person name="Kurita K."/>
            <person name="Katagiri S."/>
            <person name="Kikuta A."/>
            <person name="Kobayashi H."/>
            <person name="Kobayashi N."/>
            <person name="Machita K."/>
            <person name="Maehara T."/>
            <person name="Masukawa M."/>
            <person name="Mizubayashi T."/>
            <person name="Mukai Y."/>
            <person name="Nagasaki H."/>
            <person name="Nagata Y."/>
            <person name="Naito S."/>
            <person name="Nakashima M."/>
            <person name="Nakama Y."/>
            <person name="Nakamichi Y."/>
            <person name="Nakamura M."/>
            <person name="Meguro A."/>
            <person name="Negishi M."/>
            <person name="Ohta I."/>
            <person name="Ohta T."/>
            <person name="Okamoto M."/>
            <person name="Ono N."/>
            <person name="Saji S."/>
            <person name="Sakaguchi M."/>
            <person name="Sakai K."/>
            <person name="Shibata M."/>
            <person name="Shimokawa T."/>
            <person name="Song J."/>
            <person name="Takazaki Y."/>
            <person name="Terasawa K."/>
            <person name="Tsugane M."/>
            <person name="Tsuji K."/>
            <person name="Ueda S."/>
            <person name="Waki K."/>
            <person name="Yamagata H."/>
            <person name="Yamamoto M."/>
            <person name="Yamamoto S."/>
            <person name="Yamane H."/>
            <person name="Yoshiki S."/>
            <person name="Yoshihara R."/>
            <person name="Yukawa K."/>
            <person name="Zhong H."/>
            <person name="Yano M."/>
            <person name="Yuan Q."/>
            <person name="Ouyang S."/>
            <person name="Liu J."/>
            <person name="Jones K.M."/>
            <person name="Gansberger K."/>
            <person name="Moffat K."/>
            <person name="Hill J."/>
            <person name="Bera J."/>
            <person name="Fadrosh D."/>
            <person name="Jin S."/>
            <person name="Johri S."/>
            <person name="Kim M."/>
            <person name="Overton L."/>
            <person name="Reardon M."/>
            <person name="Tsitrin T."/>
            <person name="Vuong H."/>
            <person name="Weaver B."/>
            <person name="Ciecko A."/>
            <person name="Tallon L."/>
            <person name="Jackson J."/>
            <person name="Pai G."/>
            <person name="Aken S.V."/>
            <person name="Utterback T."/>
            <person name="Reidmuller S."/>
            <person name="Feldblyum T."/>
            <person name="Hsiao J."/>
            <person name="Zismann V."/>
            <person name="Iobst S."/>
            <person name="de Vazeille A.R."/>
            <person name="Buell C.R."/>
            <person name="Ying K."/>
            <person name="Li Y."/>
            <person name="Lu T."/>
            <person name="Huang Y."/>
            <person name="Zhao Q."/>
            <person name="Feng Q."/>
            <person name="Zhang L."/>
            <person name="Zhu J."/>
            <person name="Weng Q."/>
            <person name="Mu J."/>
            <person name="Lu Y."/>
            <person name="Fan D."/>
            <person name="Liu Y."/>
            <person name="Guan J."/>
            <person name="Zhang Y."/>
            <person name="Yu S."/>
            <person name="Liu X."/>
            <person name="Zhang Y."/>
            <person name="Hong G."/>
            <person name="Han B."/>
            <person name="Choisne N."/>
            <person name="Demange N."/>
            <person name="Orjeda G."/>
            <person name="Samain S."/>
            <person name="Cattolico L."/>
            <person name="Pelletier E."/>
            <person name="Couloux A."/>
            <person name="Segurens B."/>
            <person name="Wincker P."/>
            <person name="D'Hont A."/>
            <person name="Scarpelli C."/>
            <person name="Weissenbach J."/>
            <person name="Salanoubat M."/>
            <person name="Quetier F."/>
            <person name="Yu Y."/>
            <person name="Kim H.R."/>
            <person name="Rambo T."/>
            <person name="Currie J."/>
            <person name="Collura K."/>
            <person name="Luo M."/>
            <person name="Yang T."/>
            <person name="Ammiraju J.S.S."/>
            <person name="Engler F."/>
            <person name="Soderlund C."/>
            <person name="Wing R.A."/>
            <person name="Palmer L.E."/>
            <person name="de la Bastide M."/>
            <person name="Spiegel L."/>
            <person name="Nascimento L."/>
            <person name="Zutavern T."/>
            <person name="O'Shaughnessy A."/>
            <person name="Dike S."/>
            <person name="Dedhia N."/>
            <person name="Preston R."/>
            <person name="Balija V."/>
            <person name="McCombie W.R."/>
            <person name="Chow T."/>
            <person name="Chen H."/>
            <person name="Chung M."/>
            <person name="Chen C."/>
            <person name="Shaw J."/>
            <person name="Wu H."/>
            <person name="Hsiao K."/>
            <person name="Chao Y."/>
            <person name="Chu M."/>
            <person name="Cheng C."/>
            <person name="Hour A."/>
            <person name="Lee P."/>
            <person name="Lin S."/>
            <person name="Lin Y."/>
            <person name="Liou J."/>
            <person name="Liu S."/>
            <person name="Hsing Y."/>
            <person name="Raghuvanshi S."/>
            <person name="Mohanty A."/>
            <person name="Bharti A.K."/>
            <person name="Gaur A."/>
            <person name="Gupta V."/>
            <person name="Kumar D."/>
            <person name="Ravi V."/>
            <person name="Vij S."/>
            <person name="Kapur A."/>
            <person name="Khurana P."/>
            <person name="Khurana P."/>
            <person name="Khurana J.P."/>
            <person name="Tyagi A.K."/>
            <person name="Gaikwad K."/>
            <person name="Singh A."/>
            <person name="Dalal V."/>
            <person name="Srivastava S."/>
            <person name="Dixit A."/>
            <person name="Pal A.K."/>
            <person name="Ghazi I.A."/>
            <person name="Yadav M."/>
            <person name="Pandit A."/>
            <person name="Bhargava A."/>
            <person name="Sureshbabu K."/>
            <person name="Batra K."/>
            <person name="Sharma T.R."/>
            <person name="Mohapatra T."/>
            <person name="Singh N.K."/>
            <person name="Messing J."/>
            <person name="Nelson A.B."/>
            <person name="Fuks G."/>
            <person name="Kavchok S."/>
            <person name="Keizer G."/>
            <person name="Linton E."/>
            <person name="Llaca V."/>
            <person name="Song R."/>
            <person name="Tanyolac B."/>
            <person name="Young S."/>
            <person name="Ho-Il K."/>
            <person name="Hahn J.H."/>
            <person name="Sangsakoo G."/>
            <person name="Vanavichit A."/>
            <person name="de Mattos Luiz.A.T."/>
            <person name="Zimmer P.D."/>
            <person name="Malone G."/>
            <person name="Dellagostin O."/>
            <person name="de Oliveira A.C."/>
            <person name="Bevan M."/>
            <person name="Bancroft I."/>
            <person name="Minx P."/>
            <person name="Cordum H."/>
            <person name="Wilson R."/>
            <person name="Cheng Z."/>
            <person name="Jin W."/>
            <person name="Jiang J."/>
            <person name="Leong S.A."/>
            <person name="Iwama H."/>
            <person name="Gojobori T."/>
            <person name="Itoh T."/>
            <person name="Niimura Y."/>
            <person name="Fujii Y."/>
            <person name="Habara T."/>
            <person name="Sakai H."/>
            <person name="Sato Y."/>
            <person name="Wilson G."/>
            <person name="Kumar K."/>
            <person name="McCouch S."/>
            <person name="Juretic N."/>
            <person name="Hoen D."/>
            <person name="Wright S."/>
            <person name="Bruskiewich R."/>
            <person name="Bureau T."/>
            <person name="Miyao A."/>
            <person name="Hirochika H."/>
            <person name="Nishikawa T."/>
            <person name="Kadowaki K."/>
            <person name="Sugiura M."/>
            <person name="Burr B."/>
            <person name="Sasaki T."/>
        </authorList>
    </citation>
    <scope>NUCLEOTIDE SEQUENCE [LARGE SCALE GENOMIC DNA]</scope>
    <source>
        <strain evidence="2">cv. Nipponbare</strain>
    </source>
</reference>
<accession>A0A0P0W6Q1</accession>
<protein>
    <submittedName>
        <fullName evidence="1">Os04g0139201 protein</fullName>
    </submittedName>
</protein>
<dbReference type="Gramene" id="Os04t0139201-01">
    <property type="protein sequence ID" value="Os04t0139201-01"/>
    <property type="gene ID" value="Os04g0139201"/>
</dbReference>
<dbReference type="Proteomes" id="UP000059680">
    <property type="component" value="Chromosome 4"/>
</dbReference>
<keyword evidence="2" id="KW-1185">Reference proteome</keyword>
<name>A0A0P0W6Q1_ORYSJ</name>
<reference evidence="1 2" key="2">
    <citation type="journal article" date="2013" name="Plant Cell Physiol.">
        <title>Rice Annotation Project Database (RAP-DB): an integrative and interactive database for rice genomics.</title>
        <authorList>
            <person name="Sakai H."/>
            <person name="Lee S.S."/>
            <person name="Tanaka T."/>
            <person name="Numa H."/>
            <person name="Kim J."/>
            <person name="Kawahara Y."/>
            <person name="Wakimoto H."/>
            <person name="Yang C.C."/>
            <person name="Iwamoto M."/>
            <person name="Abe T."/>
            <person name="Yamada Y."/>
            <person name="Muto A."/>
            <person name="Inokuchi H."/>
            <person name="Ikemura T."/>
            <person name="Matsumoto T."/>
            <person name="Sasaki T."/>
            <person name="Itoh T."/>
        </authorList>
    </citation>
    <scope>NUCLEOTIDE SEQUENCE [LARGE SCALE GENOMIC DNA]</scope>
    <source>
        <strain evidence="2">cv. Nipponbare</strain>
    </source>
</reference>
<organism evidence="1 2">
    <name type="scientific">Oryza sativa subsp. japonica</name>
    <name type="common">Rice</name>
    <dbReference type="NCBI Taxonomy" id="39947"/>
    <lineage>
        <taxon>Eukaryota</taxon>
        <taxon>Viridiplantae</taxon>
        <taxon>Streptophyta</taxon>
        <taxon>Embryophyta</taxon>
        <taxon>Tracheophyta</taxon>
        <taxon>Spermatophyta</taxon>
        <taxon>Magnoliopsida</taxon>
        <taxon>Liliopsida</taxon>
        <taxon>Poales</taxon>
        <taxon>Poaceae</taxon>
        <taxon>BOP clade</taxon>
        <taxon>Oryzoideae</taxon>
        <taxon>Oryzeae</taxon>
        <taxon>Oryzinae</taxon>
        <taxon>Oryza</taxon>
        <taxon>Oryza sativa</taxon>
    </lineage>
</organism>